<evidence type="ECO:0000313" key="2">
    <source>
        <dbReference type="EMBL" id="MFD0803880.1"/>
    </source>
</evidence>
<dbReference type="Proteomes" id="UP001596956">
    <property type="component" value="Unassembled WGS sequence"/>
</dbReference>
<name>A0ABW3BLH5_9ACTN</name>
<organism evidence="2 3">
    <name type="scientific">Streptomonospora algeriensis</name>
    <dbReference type="NCBI Taxonomy" id="995084"/>
    <lineage>
        <taxon>Bacteria</taxon>
        <taxon>Bacillati</taxon>
        <taxon>Actinomycetota</taxon>
        <taxon>Actinomycetes</taxon>
        <taxon>Streptosporangiales</taxon>
        <taxon>Nocardiopsidaceae</taxon>
        <taxon>Streptomonospora</taxon>
    </lineage>
</organism>
<reference evidence="3" key="1">
    <citation type="journal article" date="2019" name="Int. J. Syst. Evol. Microbiol.">
        <title>The Global Catalogue of Microorganisms (GCM) 10K type strain sequencing project: providing services to taxonomists for standard genome sequencing and annotation.</title>
        <authorList>
            <consortium name="The Broad Institute Genomics Platform"/>
            <consortium name="The Broad Institute Genome Sequencing Center for Infectious Disease"/>
            <person name="Wu L."/>
            <person name="Ma J."/>
        </authorList>
    </citation>
    <scope>NUCLEOTIDE SEQUENCE [LARGE SCALE GENOMIC DNA]</scope>
    <source>
        <strain evidence="3">CCUG 63369</strain>
    </source>
</reference>
<comment type="caution">
    <text evidence="2">The sequence shown here is derived from an EMBL/GenBank/DDBJ whole genome shotgun (WGS) entry which is preliminary data.</text>
</comment>
<dbReference type="EMBL" id="JBHTHR010001186">
    <property type="protein sequence ID" value="MFD0803880.1"/>
    <property type="molecule type" value="Genomic_DNA"/>
</dbReference>
<accession>A0ABW3BLH5</accession>
<proteinExistence type="predicted"/>
<evidence type="ECO:0000256" key="1">
    <source>
        <dbReference type="SAM" id="MobiDB-lite"/>
    </source>
</evidence>
<gene>
    <name evidence="2" type="ORF">ACFQZU_21520</name>
</gene>
<keyword evidence="3" id="KW-1185">Reference proteome</keyword>
<protein>
    <submittedName>
        <fullName evidence="2">Uncharacterized protein</fullName>
    </submittedName>
</protein>
<evidence type="ECO:0000313" key="3">
    <source>
        <dbReference type="Proteomes" id="UP001596956"/>
    </source>
</evidence>
<feature type="region of interest" description="Disordered" evidence="1">
    <location>
        <begin position="1"/>
        <end position="32"/>
    </location>
</feature>
<sequence length="108" mass="11681">MPPRPLPCGRRLGRGRHRTDRLPGPGADAGRSEVYAAPGVGYRELRVPEGCHTCERSRTIGFADAEPTATCYFCSGPDCTGHVVGAGRDDSRWMPALDNVNPVRIGFE</sequence>